<sequence length="323" mass="36835">MEQQNFRANSRIASTNVKGRIWTDLNNHFIRLAKPHTCPANASNVEAQKVKTTIKIRSITTFELPSVIRSELQNVPSPAAIGDKKGCELLNQRAHYEINAPPAVPTNLNFEIGQAYRTYTSTDGVEELFLLGDSGVYFENGNENPQRNLQKKVKQQGLWQRYYADPVFALNVRMLTSVAFVPLCDIRNAVTALDTEFGNLVAFRPLIDSLLDKYVGRPRPHGTWSQPLFRPDQWNVYQRTLDGDSRTNNNAEAEPYRLQDAFSCRHPSLWNFIDVIRREQKIANQKYNSAIAGLSPEKKRGKYLAADRRILNMVRNYSVECSE</sequence>
<evidence type="ECO:0000313" key="1">
    <source>
        <dbReference type="EMBL" id="KAL3095710.1"/>
    </source>
</evidence>
<gene>
    <name evidence="1" type="ORF">niasHT_024886</name>
</gene>
<name>A0ABD2JYW1_9BILA</name>
<dbReference type="EMBL" id="JBICBT010000875">
    <property type="protein sequence ID" value="KAL3095710.1"/>
    <property type="molecule type" value="Genomic_DNA"/>
</dbReference>
<proteinExistence type="predicted"/>
<dbReference type="AlphaFoldDB" id="A0ABD2JYW1"/>
<accession>A0ABD2JYW1</accession>
<organism evidence="1 2">
    <name type="scientific">Heterodera trifolii</name>
    <dbReference type="NCBI Taxonomy" id="157864"/>
    <lineage>
        <taxon>Eukaryota</taxon>
        <taxon>Metazoa</taxon>
        <taxon>Ecdysozoa</taxon>
        <taxon>Nematoda</taxon>
        <taxon>Chromadorea</taxon>
        <taxon>Rhabditida</taxon>
        <taxon>Tylenchina</taxon>
        <taxon>Tylenchomorpha</taxon>
        <taxon>Tylenchoidea</taxon>
        <taxon>Heteroderidae</taxon>
        <taxon>Heteroderinae</taxon>
        <taxon>Heterodera</taxon>
    </lineage>
</organism>
<evidence type="ECO:0000313" key="2">
    <source>
        <dbReference type="Proteomes" id="UP001620626"/>
    </source>
</evidence>
<protein>
    <submittedName>
        <fullName evidence="1">Uncharacterized protein</fullName>
    </submittedName>
</protein>
<comment type="caution">
    <text evidence="1">The sequence shown here is derived from an EMBL/GenBank/DDBJ whole genome shotgun (WGS) entry which is preliminary data.</text>
</comment>
<dbReference type="Proteomes" id="UP001620626">
    <property type="component" value="Unassembled WGS sequence"/>
</dbReference>
<reference evidence="1 2" key="1">
    <citation type="submission" date="2024-10" db="EMBL/GenBank/DDBJ databases">
        <authorList>
            <person name="Kim D."/>
        </authorList>
    </citation>
    <scope>NUCLEOTIDE SEQUENCE [LARGE SCALE GENOMIC DNA]</scope>
    <source>
        <strain evidence="1">BH-2024</strain>
    </source>
</reference>
<keyword evidence="2" id="KW-1185">Reference proteome</keyword>